<gene>
    <name evidence="1" type="ORF">UFOVP1355_45</name>
</gene>
<dbReference type="EMBL" id="LR797288">
    <property type="protein sequence ID" value="CAB4200434.1"/>
    <property type="molecule type" value="Genomic_DNA"/>
</dbReference>
<evidence type="ECO:0000313" key="1">
    <source>
        <dbReference type="EMBL" id="CAB4200434.1"/>
    </source>
</evidence>
<name>A0A6J5RSR2_9CAUD</name>
<accession>A0A6J5RSR2</accession>
<organism evidence="1">
    <name type="scientific">uncultured Caudovirales phage</name>
    <dbReference type="NCBI Taxonomy" id="2100421"/>
    <lineage>
        <taxon>Viruses</taxon>
        <taxon>Duplodnaviria</taxon>
        <taxon>Heunggongvirae</taxon>
        <taxon>Uroviricota</taxon>
        <taxon>Caudoviricetes</taxon>
        <taxon>Peduoviridae</taxon>
        <taxon>Maltschvirus</taxon>
        <taxon>Maltschvirus maltsch</taxon>
    </lineage>
</organism>
<protein>
    <submittedName>
        <fullName evidence="1">Uncharacterized protein</fullName>
    </submittedName>
</protein>
<proteinExistence type="predicted"/>
<reference evidence="1" key="1">
    <citation type="submission" date="2020-05" db="EMBL/GenBank/DDBJ databases">
        <authorList>
            <person name="Chiriac C."/>
            <person name="Salcher M."/>
            <person name="Ghai R."/>
            <person name="Kavagutti S V."/>
        </authorList>
    </citation>
    <scope>NUCLEOTIDE SEQUENCE</scope>
</reference>
<sequence>MYTFNDSNLGEFQLRSTGVWFTYRETTNPWALENGLRHEYDVLDGIRFANVKKTVVHACIDEDEDAKAVIETRQLKSNVVYKRA</sequence>